<name>A0ABR2WZK8_9FUNG</name>
<evidence type="ECO:0000313" key="2">
    <source>
        <dbReference type="EMBL" id="KAK9766900.1"/>
    </source>
</evidence>
<feature type="compositionally biased region" description="Basic and acidic residues" evidence="1">
    <location>
        <begin position="83"/>
        <end position="92"/>
    </location>
</feature>
<dbReference type="Proteomes" id="UP001479436">
    <property type="component" value="Unassembled WGS sequence"/>
</dbReference>
<evidence type="ECO:0000256" key="1">
    <source>
        <dbReference type="SAM" id="MobiDB-lite"/>
    </source>
</evidence>
<gene>
    <name evidence="2" type="ORF">K7432_003688</name>
</gene>
<proteinExistence type="predicted"/>
<organism evidence="2 3">
    <name type="scientific">Basidiobolus ranarum</name>
    <dbReference type="NCBI Taxonomy" id="34480"/>
    <lineage>
        <taxon>Eukaryota</taxon>
        <taxon>Fungi</taxon>
        <taxon>Fungi incertae sedis</taxon>
        <taxon>Zoopagomycota</taxon>
        <taxon>Entomophthoromycotina</taxon>
        <taxon>Basidiobolomycetes</taxon>
        <taxon>Basidiobolales</taxon>
        <taxon>Basidiobolaceae</taxon>
        <taxon>Basidiobolus</taxon>
    </lineage>
</organism>
<dbReference type="EMBL" id="JASJQH010000115">
    <property type="protein sequence ID" value="KAK9766900.1"/>
    <property type="molecule type" value="Genomic_DNA"/>
</dbReference>
<evidence type="ECO:0000313" key="3">
    <source>
        <dbReference type="Proteomes" id="UP001479436"/>
    </source>
</evidence>
<sequence length="114" mass="13009">MYNSTRTHPVLPPFGVFKVSELSSGPSPNHYMVQSVEQHHTSVFHPSAVGMSISHATQQPMQQVNNGGYDYPASRMPLHPQRSSHDVRERDVYDTVSDRRVIYPEDENELIYQV</sequence>
<comment type="caution">
    <text evidence="2">The sequence shown here is derived from an EMBL/GenBank/DDBJ whole genome shotgun (WGS) entry which is preliminary data.</text>
</comment>
<accession>A0ABR2WZK8</accession>
<keyword evidence="3" id="KW-1185">Reference proteome</keyword>
<protein>
    <submittedName>
        <fullName evidence="2">Uncharacterized protein</fullName>
    </submittedName>
</protein>
<feature type="region of interest" description="Disordered" evidence="1">
    <location>
        <begin position="62"/>
        <end position="92"/>
    </location>
</feature>
<reference evidence="2 3" key="1">
    <citation type="submission" date="2023-04" db="EMBL/GenBank/DDBJ databases">
        <title>Genome of Basidiobolus ranarum AG-B5.</title>
        <authorList>
            <person name="Stajich J.E."/>
            <person name="Carter-House D."/>
            <person name="Gryganskyi A."/>
        </authorList>
    </citation>
    <scope>NUCLEOTIDE SEQUENCE [LARGE SCALE GENOMIC DNA]</scope>
    <source>
        <strain evidence="2 3">AG-B5</strain>
    </source>
</reference>